<dbReference type="AlphaFoldDB" id="A0A5B7JS52"/>
<comment type="caution">
    <text evidence="2">The sequence shown here is derived from an EMBL/GenBank/DDBJ whole genome shotgun (WGS) entry which is preliminary data.</text>
</comment>
<proteinExistence type="predicted"/>
<gene>
    <name evidence="2" type="primary">SUPT5H</name>
    <name evidence="2" type="ORF">E2C01_094320</name>
</gene>
<dbReference type="Pfam" id="PF23288">
    <property type="entry name" value="KOW6_SPT5"/>
    <property type="match status" value="1"/>
</dbReference>
<evidence type="ECO:0000313" key="2">
    <source>
        <dbReference type="EMBL" id="MPC98932.1"/>
    </source>
</evidence>
<protein>
    <submittedName>
        <fullName evidence="2">Transcription elongation factor SPT5</fullName>
    </submittedName>
</protein>
<evidence type="ECO:0000259" key="1">
    <source>
        <dbReference type="Pfam" id="PF23288"/>
    </source>
</evidence>
<reference evidence="2 3" key="1">
    <citation type="submission" date="2019-05" db="EMBL/GenBank/DDBJ databases">
        <title>Another draft genome of Portunus trituberculatus and its Hox gene families provides insights of decapod evolution.</title>
        <authorList>
            <person name="Jeong J.-H."/>
            <person name="Song I."/>
            <person name="Kim S."/>
            <person name="Choi T."/>
            <person name="Kim D."/>
            <person name="Ryu S."/>
            <person name="Kim W."/>
        </authorList>
    </citation>
    <scope>NUCLEOTIDE SEQUENCE [LARGE SCALE GENOMIC DNA]</scope>
    <source>
        <tissue evidence="2">Muscle</tissue>
    </source>
</reference>
<dbReference type="Proteomes" id="UP000324222">
    <property type="component" value="Unassembled WGS sequence"/>
</dbReference>
<keyword evidence="3" id="KW-1185">Reference proteome</keyword>
<evidence type="ECO:0000313" key="3">
    <source>
        <dbReference type="Proteomes" id="UP000324222"/>
    </source>
</evidence>
<dbReference type="InterPro" id="IPR041980">
    <property type="entry name" value="KOW_Spt5_6_metazoa"/>
</dbReference>
<feature type="domain" description="Spt5 KOW" evidence="1">
    <location>
        <begin position="8"/>
        <end position="62"/>
    </location>
</feature>
<organism evidence="2 3">
    <name type="scientific">Portunus trituberculatus</name>
    <name type="common">Swimming crab</name>
    <name type="synonym">Neptunus trituberculatus</name>
    <dbReference type="NCBI Taxonomy" id="210409"/>
    <lineage>
        <taxon>Eukaryota</taxon>
        <taxon>Metazoa</taxon>
        <taxon>Ecdysozoa</taxon>
        <taxon>Arthropoda</taxon>
        <taxon>Crustacea</taxon>
        <taxon>Multicrustacea</taxon>
        <taxon>Malacostraca</taxon>
        <taxon>Eumalacostraca</taxon>
        <taxon>Eucarida</taxon>
        <taxon>Decapoda</taxon>
        <taxon>Pleocyemata</taxon>
        <taxon>Brachyura</taxon>
        <taxon>Eubrachyura</taxon>
        <taxon>Portunoidea</taxon>
        <taxon>Portunidae</taxon>
        <taxon>Portuninae</taxon>
        <taxon>Portunus</taxon>
    </lineage>
</organism>
<dbReference type="OrthoDB" id="28901at2759"/>
<name>A0A5B7JS52_PORTR</name>
<accession>A0A5B7JS52</accession>
<dbReference type="GO" id="GO:0003746">
    <property type="term" value="F:translation elongation factor activity"/>
    <property type="evidence" value="ECO:0007669"/>
    <property type="project" value="UniProtKB-KW"/>
</dbReference>
<keyword evidence="2" id="KW-0648">Protein biosynthesis</keyword>
<sequence length="84" mass="9427">MDTLGMHDWQTTDIEVRIRETHDDSGLIGQTGVIRGVSGGMCSVFLPEEERVVNILGEHLEPVTPAQLDRVKVSSGIHVFWWKL</sequence>
<dbReference type="EMBL" id="VSRR010116192">
    <property type="protein sequence ID" value="MPC98932.1"/>
    <property type="molecule type" value="Genomic_DNA"/>
</dbReference>
<keyword evidence="2" id="KW-0251">Elongation factor</keyword>